<accession>A0ABR2G4D6</accession>
<proteinExistence type="predicted"/>
<keyword evidence="2" id="KW-1185">Reference proteome</keyword>
<name>A0ABR2G4D6_9ROSI</name>
<evidence type="ECO:0000313" key="2">
    <source>
        <dbReference type="Proteomes" id="UP001472677"/>
    </source>
</evidence>
<sequence>MVASVAVDLVIHYPFKRSGRERDCEPRSELARVVEVKKKLVAHHLFVVAVYHGVKEDEEAAQTWSCCVPPPTLV</sequence>
<dbReference type="Proteomes" id="UP001472677">
    <property type="component" value="Unassembled WGS sequence"/>
</dbReference>
<dbReference type="EMBL" id="JBBPBM010000003">
    <property type="protein sequence ID" value="KAK8593853.1"/>
    <property type="molecule type" value="Genomic_DNA"/>
</dbReference>
<protein>
    <submittedName>
        <fullName evidence="1">Uncharacterized protein</fullName>
    </submittedName>
</protein>
<comment type="caution">
    <text evidence="1">The sequence shown here is derived from an EMBL/GenBank/DDBJ whole genome shotgun (WGS) entry which is preliminary data.</text>
</comment>
<reference evidence="1 2" key="1">
    <citation type="journal article" date="2024" name="G3 (Bethesda)">
        <title>Genome assembly of Hibiscus sabdariffa L. provides insights into metabolisms of medicinal natural products.</title>
        <authorList>
            <person name="Kim T."/>
        </authorList>
    </citation>
    <scope>NUCLEOTIDE SEQUENCE [LARGE SCALE GENOMIC DNA]</scope>
    <source>
        <strain evidence="1">TK-2024</strain>
        <tissue evidence="1">Old leaves</tissue>
    </source>
</reference>
<gene>
    <name evidence="1" type="ORF">V6N12_045926</name>
</gene>
<organism evidence="1 2">
    <name type="scientific">Hibiscus sabdariffa</name>
    <name type="common">roselle</name>
    <dbReference type="NCBI Taxonomy" id="183260"/>
    <lineage>
        <taxon>Eukaryota</taxon>
        <taxon>Viridiplantae</taxon>
        <taxon>Streptophyta</taxon>
        <taxon>Embryophyta</taxon>
        <taxon>Tracheophyta</taxon>
        <taxon>Spermatophyta</taxon>
        <taxon>Magnoliopsida</taxon>
        <taxon>eudicotyledons</taxon>
        <taxon>Gunneridae</taxon>
        <taxon>Pentapetalae</taxon>
        <taxon>rosids</taxon>
        <taxon>malvids</taxon>
        <taxon>Malvales</taxon>
        <taxon>Malvaceae</taxon>
        <taxon>Malvoideae</taxon>
        <taxon>Hibiscus</taxon>
    </lineage>
</organism>
<evidence type="ECO:0000313" key="1">
    <source>
        <dbReference type="EMBL" id="KAK8593853.1"/>
    </source>
</evidence>